<evidence type="ECO:0000256" key="1">
    <source>
        <dbReference type="SAM" id="MobiDB-lite"/>
    </source>
</evidence>
<feature type="region of interest" description="Disordered" evidence="1">
    <location>
        <begin position="73"/>
        <end position="136"/>
    </location>
</feature>
<dbReference type="EMBL" id="BAABGZ010000013">
    <property type="protein sequence ID" value="GAA4351844.1"/>
    <property type="molecule type" value="Genomic_DNA"/>
</dbReference>
<name>A0ABP8I5I0_9BACT</name>
<organism evidence="3 4">
    <name type="scientific">Hymenobacter saemangeumensis</name>
    <dbReference type="NCBI Taxonomy" id="1084522"/>
    <lineage>
        <taxon>Bacteria</taxon>
        <taxon>Pseudomonadati</taxon>
        <taxon>Bacteroidota</taxon>
        <taxon>Cytophagia</taxon>
        <taxon>Cytophagales</taxon>
        <taxon>Hymenobacteraceae</taxon>
        <taxon>Hymenobacter</taxon>
    </lineage>
</organism>
<sequence length="136" mass="14217">MKLTSPRLLALAAAALALNACSSEPSDWRPEQKVSLDQVAPGTRETQYFDQHTEHAPNQAKGAAITTPISSAMEVQGDKGPGTHTAAEATSANTEAGQMNHGKNDNLGKSTQEVMSNNGKPGQQTAGEGESHEGQH</sequence>
<feature type="signal peptide" evidence="2">
    <location>
        <begin position="1"/>
        <end position="22"/>
    </location>
</feature>
<comment type="caution">
    <text evidence="3">The sequence shown here is derived from an EMBL/GenBank/DDBJ whole genome shotgun (WGS) entry which is preliminary data.</text>
</comment>
<keyword evidence="2" id="KW-0732">Signal</keyword>
<gene>
    <name evidence="3" type="ORF">GCM10023185_10890</name>
</gene>
<feature type="chain" id="PRO_5045240660" description="Lipoprotein" evidence="2">
    <location>
        <begin position="23"/>
        <end position="136"/>
    </location>
</feature>
<evidence type="ECO:0000313" key="3">
    <source>
        <dbReference type="EMBL" id="GAA4351844.1"/>
    </source>
</evidence>
<reference evidence="4" key="1">
    <citation type="journal article" date="2019" name="Int. J. Syst. Evol. Microbiol.">
        <title>The Global Catalogue of Microorganisms (GCM) 10K type strain sequencing project: providing services to taxonomists for standard genome sequencing and annotation.</title>
        <authorList>
            <consortium name="The Broad Institute Genomics Platform"/>
            <consortium name="The Broad Institute Genome Sequencing Center for Infectious Disease"/>
            <person name="Wu L."/>
            <person name="Ma J."/>
        </authorList>
    </citation>
    <scope>NUCLEOTIDE SEQUENCE [LARGE SCALE GENOMIC DNA]</scope>
    <source>
        <strain evidence="4">JCM 17923</strain>
    </source>
</reference>
<keyword evidence="4" id="KW-1185">Reference proteome</keyword>
<evidence type="ECO:0000313" key="4">
    <source>
        <dbReference type="Proteomes" id="UP001501153"/>
    </source>
</evidence>
<accession>A0ABP8I5I0</accession>
<feature type="compositionally biased region" description="Low complexity" evidence="1">
    <location>
        <begin position="83"/>
        <end position="96"/>
    </location>
</feature>
<evidence type="ECO:0000256" key="2">
    <source>
        <dbReference type="SAM" id="SignalP"/>
    </source>
</evidence>
<proteinExistence type="predicted"/>
<protein>
    <recommendedName>
        <fullName evidence="5">Lipoprotein</fullName>
    </recommendedName>
</protein>
<evidence type="ECO:0008006" key="5">
    <source>
        <dbReference type="Google" id="ProtNLM"/>
    </source>
</evidence>
<dbReference type="RefSeq" id="WP_345234564.1">
    <property type="nucleotide sequence ID" value="NZ_BAABGZ010000013.1"/>
</dbReference>
<feature type="compositionally biased region" description="Polar residues" evidence="1">
    <location>
        <begin position="107"/>
        <end position="126"/>
    </location>
</feature>
<dbReference type="Proteomes" id="UP001501153">
    <property type="component" value="Unassembled WGS sequence"/>
</dbReference>